<proteinExistence type="predicted"/>
<sequence length="203" mass="22211">MADDLVEIDPSGDVVLVCGHGEDVKKLRVSSGTLSLASPVFKTMLGPNFKEDKQLSGCGTLHLPLPDDDGAQMAIICNTIHLRHNKVPRRLTLTQLSEVAILVNKYDCAMALGPMAEHWSMESTEWKQETLDNCTYKGKTVNTCFCDSGQAHGSAEIRNRFMGQVKTIRSAMPVACLECTLEGSVWKKADCKHVHDSTSSFGI</sequence>
<dbReference type="Proteomes" id="UP001056384">
    <property type="component" value="Chromosome 7"/>
</dbReference>
<dbReference type="InterPro" id="IPR011333">
    <property type="entry name" value="SKP1/BTB/POZ_sf"/>
</dbReference>
<evidence type="ECO:0000313" key="1">
    <source>
        <dbReference type="EMBL" id="USW55710.1"/>
    </source>
</evidence>
<organism evidence="1 2">
    <name type="scientific">Septoria linicola</name>
    <dbReference type="NCBI Taxonomy" id="215465"/>
    <lineage>
        <taxon>Eukaryota</taxon>
        <taxon>Fungi</taxon>
        <taxon>Dikarya</taxon>
        <taxon>Ascomycota</taxon>
        <taxon>Pezizomycotina</taxon>
        <taxon>Dothideomycetes</taxon>
        <taxon>Dothideomycetidae</taxon>
        <taxon>Mycosphaerellales</taxon>
        <taxon>Mycosphaerellaceae</taxon>
        <taxon>Septoria</taxon>
    </lineage>
</organism>
<protein>
    <submittedName>
        <fullName evidence="1">SKP1/BTB/POZ domain superfamily protein</fullName>
    </submittedName>
</protein>
<name>A0A9Q9EM68_9PEZI</name>
<dbReference type="Gene3D" id="3.30.710.10">
    <property type="entry name" value="Potassium Channel Kv1.1, Chain A"/>
    <property type="match status" value="1"/>
</dbReference>
<reference evidence="1" key="1">
    <citation type="submission" date="2022-06" db="EMBL/GenBank/DDBJ databases">
        <title>Complete genome sequences of two strains of the flax pathogen Septoria linicola.</title>
        <authorList>
            <person name="Lapalu N."/>
            <person name="Simon A."/>
            <person name="Demenou B."/>
            <person name="Paumier D."/>
            <person name="Guillot M.-P."/>
            <person name="Gout L."/>
            <person name="Valade R."/>
        </authorList>
    </citation>
    <scope>NUCLEOTIDE SEQUENCE</scope>
    <source>
        <strain evidence="1">SE15195</strain>
    </source>
</reference>
<keyword evidence="2" id="KW-1185">Reference proteome</keyword>
<dbReference type="EMBL" id="CP099424">
    <property type="protein sequence ID" value="USW55710.1"/>
    <property type="molecule type" value="Genomic_DNA"/>
</dbReference>
<gene>
    <name evidence="1" type="ORF">Slin15195_G090290</name>
</gene>
<dbReference type="AlphaFoldDB" id="A0A9Q9EM68"/>
<accession>A0A9Q9EM68</accession>
<evidence type="ECO:0000313" key="2">
    <source>
        <dbReference type="Proteomes" id="UP001056384"/>
    </source>
</evidence>